<protein>
    <submittedName>
        <fullName evidence="3">PITH domain-containing protein GA19395</fullName>
    </submittedName>
</protein>
<evidence type="ECO:0000259" key="2">
    <source>
        <dbReference type="PROSITE" id="PS51532"/>
    </source>
</evidence>
<dbReference type="OrthoDB" id="2635at2759"/>
<sequence length="212" mass="24165">MPHGHSHNHGQDCGHEATDVDHALEMGIEYSLFKKIDMDNLECLNEELEGSGKKVFKAYENRLNHTDFVQSDADEELLFNIPFTGNIKLKGIIIVGANDNTHPNKVRLFKNRPKMTFDDARAKADQEFELTRDPRGEIEYSPKVVTFSSVHHLSLHFPSNFGDDATRIYYIGLRGEFSESHYHGVTICTYEARPNVSDHKNEAFDGVNRTIQ</sequence>
<dbReference type="AlphaFoldDB" id="A0A034WMF6"/>
<dbReference type="EMBL" id="GAKP01003118">
    <property type="protein sequence ID" value="JAC55834.1"/>
    <property type="molecule type" value="Transcribed_RNA"/>
</dbReference>
<dbReference type="InterPro" id="IPR010400">
    <property type="entry name" value="PITH_dom"/>
</dbReference>
<proteinExistence type="inferred from homology"/>
<dbReference type="InterPro" id="IPR008979">
    <property type="entry name" value="Galactose-bd-like_sf"/>
</dbReference>
<gene>
    <name evidence="3" type="primary">PITH1</name>
</gene>
<dbReference type="InterPro" id="IPR037047">
    <property type="entry name" value="PITH_dom_sf"/>
</dbReference>
<accession>A0A034WMF6</accession>
<dbReference type="GO" id="GO:0080090">
    <property type="term" value="P:regulation of primary metabolic process"/>
    <property type="evidence" value="ECO:0007669"/>
    <property type="project" value="UniProtKB-ARBA"/>
</dbReference>
<feature type="domain" description="PITH" evidence="2">
    <location>
        <begin position="21"/>
        <end position="193"/>
    </location>
</feature>
<dbReference type="PANTHER" id="PTHR12175:SF1">
    <property type="entry name" value="PITH DOMAIN-CONTAINING PROTEIN 1"/>
    <property type="match status" value="1"/>
</dbReference>
<dbReference type="GO" id="GO:0005634">
    <property type="term" value="C:nucleus"/>
    <property type="evidence" value="ECO:0007669"/>
    <property type="project" value="TreeGrafter"/>
</dbReference>
<dbReference type="GO" id="GO:0060255">
    <property type="term" value="P:regulation of macromolecule metabolic process"/>
    <property type="evidence" value="ECO:0007669"/>
    <property type="project" value="UniProtKB-ARBA"/>
</dbReference>
<evidence type="ECO:0000256" key="1">
    <source>
        <dbReference type="ARBA" id="ARBA00025788"/>
    </source>
</evidence>
<organism evidence="3">
    <name type="scientific">Bactrocera dorsalis</name>
    <name type="common">Oriental fruit fly</name>
    <name type="synonym">Dacus dorsalis</name>
    <dbReference type="NCBI Taxonomy" id="27457"/>
    <lineage>
        <taxon>Eukaryota</taxon>
        <taxon>Metazoa</taxon>
        <taxon>Ecdysozoa</taxon>
        <taxon>Arthropoda</taxon>
        <taxon>Hexapoda</taxon>
        <taxon>Insecta</taxon>
        <taxon>Pterygota</taxon>
        <taxon>Neoptera</taxon>
        <taxon>Endopterygota</taxon>
        <taxon>Diptera</taxon>
        <taxon>Brachycera</taxon>
        <taxon>Muscomorpha</taxon>
        <taxon>Tephritoidea</taxon>
        <taxon>Tephritidae</taxon>
        <taxon>Bactrocera</taxon>
        <taxon>Bactrocera</taxon>
    </lineage>
</organism>
<reference evidence="3" key="1">
    <citation type="journal article" date="2014" name="BMC Genomics">
        <title>Characterizing the developmental transcriptome of the oriental fruit fly, Bactrocera dorsalis (Diptera: Tephritidae) through comparative genomic analysis with Drosophila melanogaster utilizing modENCODE datasets.</title>
        <authorList>
            <person name="Geib S.M."/>
            <person name="Calla B."/>
            <person name="Hall B."/>
            <person name="Hou S."/>
            <person name="Manoukis N.C."/>
        </authorList>
    </citation>
    <scope>NUCLEOTIDE SEQUENCE</scope>
    <source>
        <strain evidence="3">Punador</strain>
    </source>
</reference>
<dbReference type="Pfam" id="PF06201">
    <property type="entry name" value="PITH"/>
    <property type="match status" value="1"/>
</dbReference>
<dbReference type="GO" id="GO:0045654">
    <property type="term" value="P:positive regulation of megakaryocyte differentiation"/>
    <property type="evidence" value="ECO:0007669"/>
    <property type="project" value="UniProtKB-ARBA"/>
</dbReference>
<dbReference type="InterPro" id="IPR045099">
    <property type="entry name" value="PITH1-like"/>
</dbReference>
<name>A0A034WMF6_BACDO</name>
<dbReference type="PROSITE" id="PS51532">
    <property type="entry name" value="PITH"/>
    <property type="match status" value="1"/>
</dbReference>
<evidence type="ECO:0000313" key="3">
    <source>
        <dbReference type="EMBL" id="JAC55834.1"/>
    </source>
</evidence>
<dbReference type="SUPFAM" id="SSF49785">
    <property type="entry name" value="Galactose-binding domain-like"/>
    <property type="match status" value="1"/>
</dbReference>
<dbReference type="FunFam" id="2.60.120.470:FF:000002">
    <property type="entry name" value="PITH domain-containing protein 1"/>
    <property type="match status" value="1"/>
</dbReference>
<dbReference type="GO" id="GO:0005737">
    <property type="term" value="C:cytoplasm"/>
    <property type="evidence" value="ECO:0007669"/>
    <property type="project" value="UniProtKB-ARBA"/>
</dbReference>
<dbReference type="PANTHER" id="PTHR12175">
    <property type="entry name" value="AD039 HT014 THIOREDOXIN FAMILY TRP26"/>
    <property type="match status" value="1"/>
</dbReference>
<comment type="similarity">
    <text evidence="1">Belongs to the PITHD1 family.</text>
</comment>
<dbReference type="Gene3D" id="2.60.120.470">
    <property type="entry name" value="PITH domain"/>
    <property type="match status" value="1"/>
</dbReference>